<evidence type="ECO:0000313" key="2">
    <source>
        <dbReference type="EMBL" id="BEG99540.1"/>
    </source>
</evidence>
<evidence type="ECO:0008006" key="4">
    <source>
        <dbReference type="Google" id="ProtNLM"/>
    </source>
</evidence>
<organism evidence="2 3">
    <name type="scientific">Bacteroides sedimenti</name>
    <dbReference type="NCBI Taxonomy" id="2136147"/>
    <lineage>
        <taxon>Bacteria</taxon>
        <taxon>Pseudomonadati</taxon>
        <taxon>Bacteroidota</taxon>
        <taxon>Bacteroidia</taxon>
        <taxon>Bacteroidales</taxon>
        <taxon>Bacteroidaceae</taxon>
        <taxon>Bacteroides</taxon>
    </lineage>
</organism>
<keyword evidence="1" id="KW-1133">Transmembrane helix</keyword>
<sequence>MKANQDKLLKEALRKSSFETLSVDFTSKVMEQINVEAQRKHRRAARLNFVLLLVTSASLIGFTTYLLRTYFSFDIIESLINLRYSSESSPIFGFYFYIGFLALGLLGLDYYLRKLKQHS</sequence>
<protein>
    <recommendedName>
        <fullName evidence="4">DUF5056 domain-containing protein</fullName>
    </recommendedName>
</protein>
<keyword evidence="3" id="KW-1185">Reference proteome</keyword>
<proteinExistence type="predicted"/>
<evidence type="ECO:0000313" key="3">
    <source>
        <dbReference type="Proteomes" id="UP001496674"/>
    </source>
</evidence>
<dbReference type="Proteomes" id="UP001496674">
    <property type="component" value="Chromosome"/>
</dbReference>
<reference evidence="2 3" key="1">
    <citation type="submission" date="2023-04" db="EMBL/GenBank/DDBJ databases">
        <title>Draft genome sequence of acteroides sedimenti strain YN3PY1.</title>
        <authorList>
            <person name="Yoshida N."/>
        </authorList>
    </citation>
    <scope>NUCLEOTIDE SEQUENCE [LARGE SCALE GENOMIC DNA]</scope>
    <source>
        <strain evidence="2 3">YN3PY1</strain>
    </source>
</reference>
<keyword evidence="1" id="KW-0472">Membrane</keyword>
<dbReference type="EMBL" id="AP028055">
    <property type="protein sequence ID" value="BEG99540.1"/>
    <property type="molecule type" value="Genomic_DNA"/>
</dbReference>
<keyword evidence="1" id="KW-0812">Transmembrane</keyword>
<feature type="transmembrane region" description="Helical" evidence="1">
    <location>
        <begin position="91"/>
        <end position="112"/>
    </location>
</feature>
<feature type="transmembrane region" description="Helical" evidence="1">
    <location>
        <begin position="49"/>
        <end position="71"/>
    </location>
</feature>
<dbReference type="RefSeq" id="WP_353330165.1">
    <property type="nucleotide sequence ID" value="NZ_AP028055.1"/>
</dbReference>
<name>A0ABN6Z4R1_9BACE</name>
<evidence type="ECO:0000256" key="1">
    <source>
        <dbReference type="SAM" id="Phobius"/>
    </source>
</evidence>
<gene>
    <name evidence="2" type="ORF">BSYN_18050</name>
</gene>
<accession>A0ABN6Z4R1</accession>